<dbReference type="InterPro" id="IPR016977">
    <property type="entry name" value="ComGF"/>
</dbReference>
<keyword evidence="3" id="KW-0812">Transmembrane</keyword>
<dbReference type="GO" id="GO:0030420">
    <property type="term" value="P:establishment of competence for transformation"/>
    <property type="evidence" value="ECO:0007669"/>
    <property type="project" value="UniProtKB-KW"/>
</dbReference>
<evidence type="ECO:0008006" key="6">
    <source>
        <dbReference type="Google" id="ProtNLM"/>
    </source>
</evidence>
<dbReference type="EMBL" id="RCVZ01000001">
    <property type="protein sequence ID" value="RLQ98247.1"/>
    <property type="molecule type" value="Genomic_DNA"/>
</dbReference>
<keyword evidence="3" id="KW-1133">Transmembrane helix</keyword>
<dbReference type="Pfam" id="PF15980">
    <property type="entry name" value="ComGF"/>
    <property type="match status" value="1"/>
</dbReference>
<evidence type="ECO:0000256" key="3">
    <source>
        <dbReference type="SAM" id="Phobius"/>
    </source>
</evidence>
<keyword evidence="3" id="KW-0472">Membrane</keyword>
<feature type="transmembrane region" description="Helical" evidence="3">
    <location>
        <begin position="37"/>
        <end position="58"/>
    </location>
</feature>
<reference evidence="4 5" key="1">
    <citation type="submission" date="2018-10" db="EMBL/GenBank/DDBJ databases">
        <title>Falsibacillus sp. genome draft.</title>
        <authorList>
            <person name="Shi S."/>
        </authorList>
    </citation>
    <scope>NUCLEOTIDE SEQUENCE [LARGE SCALE GENOMIC DNA]</scope>
    <source>
        <strain evidence="4 5">GY 10110</strain>
    </source>
</reference>
<proteinExistence type="predicted"/>
<evidence type="ECO:0000313" key="5">
    <source>
        <dbReference type="Proteomes" id="UP000276770"/>
    </source>
</evidence>
<dbReference type="GO" id="GO:0009986">
    <property type="term" value="C:cell surface"/>
    <property type="evidence" value="ECO:0007669"/>
    <property type="project" value="UniProtKB-SubCell"/>
</dbReference>
<comment type="subcellular location">
    <subcellularLocation>
        <location evidence="1">Cell surface</location>
    </subcellularLocation>
</comment>
<sequence>MRRRKEYGWPVSIIKILKIKGNNTVLKKLSRNNGFTLLEALFILLIFSFMVAFVPLIVSSYQKINQYDPSTIFEWELFLVQLRNEIKESADISLSSGTLSLTTAKGTVQYEKYSDVIRRRINYQGHEVVLQNIKNIEFTLNQNELLMKVQFQNQKKREASFIVFQGNPTVVASGLE</sequence>
<evidence type="ECO:0000256" key="1">
    <source>
        <dbReference type="ARBA" id="ARBA00004241"/>
    </source>
</evidence>
<dbReference type="InterPro" id="IPR012902">
    <property type="entry name" value="N_methyl_site"/>
</dbReference>
<dbReference type="NCBIfam" id="NF041002">
    <property type="entry name" value="pilin_ComGF"/>
    <property type="match status" value="1"/>
</dbReference>
<accession>A0A3L7K5E0</accession>
<keyword evidence="2" id="KW-0178">Competence</keyword>
<gene>
    <name evidence="4" type="ORF">D9X91_02360</name>
</gene>
<comment type="caution">
    <text evidence="4">The sequence shown here is derived from an EMBL/GenBank/DDBJ whole genome shotgun (WGS) entry which is preliminary data.</text>
</comment>
<protein>
    <recommendedName>
        <fullName evidence="6">Prepilin-type N-terminal cleavage/methylation domain-containing protein</fullName>
    </recommendedName>
</protein>
<evidence type="ECO:0000313" key="4">
    <source>
        <dbReference type="EMBL" id="RLQ98247.1"/>
    </source>
</evidence>
<dbReference type="Proteomes" id="UP000276770">
    <property type="component" value="Unassembled WGS sequence"/>
</dbReference>
<organism evidence="4 5">
    <name type="scientific">Falsibacillus albus</name>
    <dbReference type="NCBI Taxonomy" id="2478915"/>
    <lineage>
        <taxon>Bacteria</taxon>
        <taxon>Bacillati</taxon>
        <taxon>Bacillota</taxon>
        <taxon>Bacilli</taxon>
        <taxon>Bacillales</taxon>
        <taxon>Bacillaceae</taxon>
        <taxon>Falsibacillus</taxon>
    </lineage>
</organism>
<name>A0A3L7K5E0_9BACI</name>
<evidence type="ECO:0000256" key="2">
    <source>
        <dbReference type="ARBA" id="ARBA00023287"/>
    </source>
</evidence>
<keyword evidence="5" id="KW-1185">Reference proteome</keyword>
<dbReference type="AlphaFoldDB" id="A0A3L7K5E0"/>
<dbReference type="Pfam" id="PF07963">
    <property type="entry name" value="N_methyl"/>
    <property type="match status" value="1"/>
</dbReference>